<dbReference type="InterPro" id="IPR051681">
    <property type="entry name" value="Ser/Thr_Kinases-Pseudokinases"/>
</dbReference>
<feature type="domain" description="Protein kinase" evidence="1">
    <location>
        <begin position="79"/>
        <end position="342"/>
    </location>
</feature>
<dbReference type="Gene3D" id="3.40.50.150">
    <property type="entry name" value="Vaccinia Virus protein VP39"/>
    <property type="match status" value="1"/>
</dbReference>
<organism evidence="2 3">
    <name type="scientific">Anaeramoeba flamelloides</name>
    <dbReference type="NCBI Taxonomy" id="1746091"/>
    <lineage>
        <taxon>Eukaryota</taxon>
        <taxon>Metamonada</taxon>
        <taxon>Anaeramoebidae</taxon>
        <taxon>Anaeramoeba</taxon>
    </lineage>
</organism>
<dbReference type="Pfam" id="PF01135">
    <property type="entry name" value="PCMT"/>
    <property type="match status" value="1"/>
</dbReference>
<protein>
    <submittedName>
        <fullName evidence="2">Non-specific serine/threonine protein kinase</fullName>
    </submittedName>
</protein>
<dbReference type="InterPro" id="IPR029063">
    <property type="entry name" value="SAM-dependent_MTases_sf"/>
</dbReference>
<dbReference type="Pfam" id="PF07714">
    <property type="entry name" value="PK_Tyr_Ser-Thr"/>
    <property type="match status" value="1"/>
</dbReference>
<dbReference type="InterPro" id="IPR001245">
    <property type="entry name" value="Ser-Thr/Tyr_kinase_cat_dom"/>
</dbReference>
<gene>
    <name evidence="2" type="ORF">M0812_28590</name>
</gene>
<keyword evidence="2" id="KW-0808">Transferase</keyword>
<keyword evidence="2" id="KW-0723">Serine/threonine-protein kinase</keyword>
<dbReference type="GO" id="GO:0005524">
    <property type="term" value="F:ATP binding"/>
    <property type="evidence" value="ECO:0007669"/>
    <property type="project" value="InterPro"/>
</dbReference>
<evidence type="ECO:0000313" key="3">
    <source>
        <dbReference type="Proteomes" id="UP001146793"/>
    </source>
</evidence>
<comment type="caution">
    <text evidence="2">The sequence shown here is derived from an EMBL/GenBank/DDBJ whole genome shotgun (WGS) entry which is preliminary data.</text>
</comment>
<dbReference type="SUPFAM" id="SSF56112">
    <property type="entry name" value="Protein kinase-like (PK-like)"/>
    <property type="match status" value="1"/>
</dbReference>
<proteinExistence type="predicted"/>
<dbReference type="Gene3D" id="3.30.200.20">
    <property type="entry name" value="Phosphorylase Kinase, domain 1"/>
    <property type="match status" value="1"/>
</dbReference>
<dbReference type="InterPro" id="IPR000719">
    <property type="entry name" value="Prot_kinase_dom"/>
</dbReference>
<dbReference type="EMBL" id="JANTQA010000070">
    <property type="protein sequence ID" value="KAJ3426141.1"/>
    <property type="molecule type" value="Genomic_DNA"/>
</dbReference>
<sequence>MSDFKCPWCFLSYGKTRQPMKICSKEHTICKQCLKYLKKCPQCKQEITDPREDEKLEQLSIETMFRYSSVQCIPKEHLTLSPDPFQFGPCSDVYEGKWKTKKEVAVKLLTVDLSEEMIQTLRTSINLVVGINHRNVLKYYGLAMLGGDQIGIVMEYIHGGSLKKIYERLSKDEEQENHFPLISRLELAEQILCGLEFLHSKNIPHHWLKPENILLNNSLLPKICDYGIQDPLREMKEQTEEEVPMLYTAPEIMINAPVNASAVDIYSYSMIFFYLLVGNMKPLVELEKMELMSLILEGKRPKFPQKHIFEIPIELQTIIERGWSGDPELRPKLSEFREIIAIQIKKVGAKSKLKRKHSLDFQGGIVEEVSMADRSAEVSDSLVPVPTIGLHWNADFDNNLSLKSRKKMIKQLKSDSTFREVINSSIITAMEVVPRHLFLSKETLKTWFRISELSEEMAINYSYDYRKPMPGTSKSNSSSAEIVGTELSFIKIEPGSRVLFIGAKGGYIQSVTAQIVGLNGLVVTFSSQNNVVTELKERCEKYCPYAQQIMKWVTTEDILNTSNLIEIAPFDAILCGGYVTEIPNSYKALLVDGGALVAPYETRNMQFLTVVTRKGNSFETTLISDWMVRFGELK</sequence>
<name>A0AAV7YB03_9EUKA</name>
<reference evidence="2" key="1">
    <citation type="submission" date="2022-08" db="EMBL/GenBank/DDBJ databases">
        <title>Novel sulphate-reducing endosymbionts in the free-living metamonad Anaeramoeba.</title>
        <authorList>
            <person name="Jerlstrom-Hultqvist J."/>
            <person name="Cepicka I."/>
            <person name="Gallot-Lavallee L."/>
            <person name="Salas-Leiva D."/>
            <person name="Curtis B.A."/>
            <person name="Zahonova K."/>
            <person name="Pipaliya S."/>
            <person name="Dacks J."/>
            <person name="Roger A.J."/>
        </authorList>
    </citation>
    <scope>NUCLEOTIDE SEQUENCE</scope>
    <source>
        <strain evidence="2">Busselton2</strain>
    </source>
</reference>
<dbReference type="GO" id="GO:0004674">
    <property type="term" value="F:protein serine/threonine kinase activity"/>
    <property type="evidence" value="ECO:0007669"/>
    <property type="project" value="UniProtKB-KW"/>
</dbReference>
<dbReference type="InterPro" id="IPR013083">
    <property type="entry name" value="Znf_RING/FYVE/PHD"/>
</dbReference>
<dbReference type="Gene3D" id="1.10.510.10">
    <property type="entry name" value="Transferase(Phosphotransferase) domain 1"/>
    <property type="match status" value="1"/>
</dbReference>
<dbReference type="SUPFAM" id="SSF53335">
    <property type="entry name" value="S-adenosyl-L-methionine-dependent methyltransferases"/>
    <property type="match status" value="1"/>
</dbReference>
<dbReference type="PANTHER" id="PTHR44329">
    <property type="entry name" value="SERINE/THREONINE-PROTEIN KINASE TNNI3K-RELATED"/>
    <property type="match status" value="1"/>
</dbReference>
<dbReference type="Gene3D" id="3.30.40.10">
    <property type="entry name" value="Zinc/RING finger domain, C3HC4 (zinc finger)"/>
    <property type="match status" value="1"/>
</dbReference>
<dbReference type="AlphaFoldDB" id="A0AAV7YB03"/>
<accession>A0AAV7YB03</accession>
<dbReference type="InterPro" id="IPR011009">
    <property type="entry name" value="Kinase-like_dom_sf"/>
</dbReference>
<keyword evidence="2" id="KW-0418">Kinase</keyword>
<dbReference type="PROSITE" id="PS50011">
    <property type="entry name" value="PROTEIN_KINASE_DOM"/>
    <property type="match status" value="1"/>
</dbReference>
<evidence type="ECO:0000313" key="2">
    <source>
        <dbReference type="EMBL" id="KAJ3426141.1"/>
    </source>
</evidence>
<evidence type="ECO:0000259" key="1">
    <source>
        <dbReference type="PROSITE" id="PS50011"/>
    </source>
</evidence>
<dbReference type="Proteomes" id="UP001146793">
    <property type="component" value="Unassembled WGS sequence"/>
</dbReference>